<sequence>MRFWPCSVKMKGNCLELFIQNRSFSQKGQNNQ</sequence>
<reference evidence="1" key="2">
    <citation type="journal article" date="2015" name="Data Brief">
        <title>Shoot transcriptome of the giant reed, Arundo donax.</title>
        <authorList>
            <person name="Barrero R.A."/>
            <person name="Guerrero F.D."/>
            <person name="Moolhuijzen P."/>
            <person name="Goolsby J.A."/>
            <person name="Tidwell J."/>
            <person name="Bellgard S.E."/>
            <person name="Bellgard M.I."/>
        </authorList>
    </citation>
    <scope>NUCLEOTIDE SEQUENCE</scope>
    <source>
        <tissue evidence="1">Shoot tissue taken approximately 20 cm above the soil surface</tissue>
    </source>
</reference>
<protein>
    <submittedName>
        <fullName evidence="1">Uncharacterized protein</fullName>
    </submittedName>
</protein>
<proteinExistence type="predicted"/>
<evidence type="ECO:0000313" key="1">
    <source>
        <dbReference type="EMBL" id="JAD25770.1"/>
    </source>
</evidence>
<reference evidence="1" key="1">
    <citation type="submission" date="2014-09" db="EMBL/GenBank/DDBJ databases">
        <authorList>
            <person name="Magalhaes I.L.F."/>
            <person name="Oliveira U."/>
            <person name="Santos F.R."/>
            <person name="Vidigal T.H.D.A."/>
            <person name="Brescovit A.D."/>
            <person name="Santos A.J."/>
        </authorList>
    </citation>
    <scope>NUCLEOTIDE SEQUENCE</scope>
    <source>
        <tissue evidence="1">Shoot tissue taken approximately 20 cm above the soil surface</tissue>
    </source>
</reference>
<name>A0A0A8YKC5_ARUDO</name>
<dbReference type="AlphaFoldDB" id="A0A0A8YKC5"/>
<dbReference type="EMBL" id="GBRH01272125">
    <property type="protein sequence ID" value="JAD25770.1"/>
    <property type="molecule type" value="Transcribed_RNA"/>
</dbReference>
<accession>A0A0A8YKC5</accession>
<organism evidence="1">
    <name type="scientific">Arundo donax</name>
    <name type="common">Giant reed</name>
    <name type="synonym">Donax arundinaceus</name>
    <dbReference type="NCBI Taxonomy" id="35708"/>
    <lineage>
        <taxon>Eukaryota</taxon>
        <taxon>Viridiplantae</taxon>
        <taxon>Streptophyta</taxon>
        <taxon>Embryophyta</taxon>
        <taxon>Tracheophyta</taxon>
        <taxon>Spermatophyta</taxon>
        <taxon>Magnoliopsida</taxon>
        <taxon>Liliopsida</taxon>
        <taxon>Poales</taxon>
        <taxon>Poaceae</taxon>
        <taxon>PACMAD clade</taxon>
        <taxon>Arundinoideae</taxon>
        <taxon>Arundineae</taxon>
        <taxon>Arundo</taxon>
    </lineage>
</organism>